<dbReference type="AlphaFoldDB" id="A0A6C0LY74"/>
<proteinExistence type="predicted"/>
<evidence type="ECO:0000256" key="1">
    <source>
        <dbReference type="SAM" id="MobiDB-lite"/>
    </source>
</evidence>
<feature type="compositionally biased region" description="Basic and acidic residues" evidence="1">
    <location>
        <begin position="93"/>
        <end position="109"/>
    </location>
</feature>
<accession>A0A6C0LY74</accession>
<reference evidence="3" key="1">
    <citation type="journal article" date="2020" name="Nature">
        <title>Giant virus diversity and host interactions through global metagenomics.</title>
        <authorList>
            <person name="Schulz F."/>
            <person name="Roux S."/>
            <person name="Paez-Espino D."/>
            <person name="Jungbluth S."/>
            <person name="Walsh D.A."/>
            <person name="Denef V.J."/>
            <person name="McMahon K.D."/>
            <person name="Konstantinidis K.T."/>
            <person name="Eloe-Fadrosh E.A."/>
            <person name="Kyrpides N.C."/>
            <person name="Woyke T."/>
        </authorList>
    </citation>
    <scope>NUCLEOTIDE SEQUENCE</scope>
    <source>
        <strain evidence="3">GVMAG-S-1017745-26</strain>
    </source>
</reference>
<evidence type="ECO:0000256" key="2">
    <source>
        <dbReference type="SAM" id="Phobius"/>
    </source>
</evidence>
<keyword evidence="2" id="KW-1133">Transmembrane helix</keyword>
<sequence>MAKGKLGKKVRKGIKKFAKSSILKSSVTLYIVLLVAISLVLLYLSKKDYNSLIVLIATGYLTNHFNKNMTITLGVAILASLLVRVKVSRREGFEEKDPDTMKGSIKEEAGNGTDPNLPTEKCWKAEANGSWSELTDVNKDDCLVEGKPGRCWNKDSTKCKQGFSKRLIPSSEPAKVGNDDDDEVDTTRIDYAKTLEQAYDNLQGMLGKDGIKGLTSETTKLVQQQQGLMESLKGMGPMMKEAKSMMAGMKDMGSLENMKDMKAIVNTMAAKK</sequence>
<feature type="region of interest" description="Disordered" evidence="1">
    <location>
        <begin position="93"/>
        <end position="119"/>
    </location>
</feature>
<organism evidence="3">
    <name type="scientific">viral metagenome</name>
    <dbReference type="NCBI Taxonomy" id="1070528"/>
    <lineage>
        <taxon>unclassified sequences</taxon>
        <taxon>metagenomes</taxon>
        <taxon>organismal metagenomes</taxon>
    </lineage>
</organism>
<dbReference type="EMBL" id="MN740587">
    <property type="protein sequence ID" value="QHU35330.1"/>
    <property type="molecule type" value="Genomic_DNA"/>
</dbReference>
<evidence type="ECO:0000313" key="3">
    <source>
        <dbReference type="EMBL" id="QHU35330.1"/>
    </source>
</evidence>
<feature type="transmembrane region" description="Helical" evidence="2">
    <location>
        <begin position="21"/>
        <end position="45"/>
    </location>
</feature>
<keyword evidence="2" id="KW-0812">Transmembrane</keyword>
<name>A0A6C0LY74_9ZZZZ</name>
<protein>
    <submittedName>
        <fullName evidence="3">Uncharacterized protein</fullName>
    </submittedName>
</protein>
<feature type="transmembrane region" description="Helical" evidence="2">
    <location>
        <begin position="65"/>
        <end position="83"/>
    </location>
</feature>
<keyword evidence="2" id="KW-0472">Membrane</keyword>